<evidence type="ECO:0000313" key="1">
    <source>
        <dbReference type="EMBL" id="AEH08924.1"/>
    </source>
</evidence>
<sequence length="44" mass="4628">MIRGPAEPLDLLGGEGLRVASLGDLRGGRYVFGVVSMKLVKVNS</sequence>
<organism evidence="1 2">
    <name type="scientific">Candidatus Protofrankia datiscae</name>
    <dbReference type="NCBI Taxonomy" id="2716812"/>
    <lineage>
        <taxon>Bacteria</taxon>
        <taxon>Bacillati</taxon>
        <taxon>Actinomycetota</taxon>
        <taxon>Actinomycetes</taxon>
        <taxon>Frankiales</taxon>
        <taxon>Frankiaceae</taxon>
        <taxon>Protofrankia</taxon>
    </lineage>
</organism>
<dbReference type="Proteomes" id="UP000001549">
    <property type="component" value="Chromosome"/>
</dbReference>
<keyword evidence="2" id="KW-1185">Reference proteome</keyword>
<proteinExistence type="predicted"/>
<dbReference type="EMBL" id="CP002801">
    <property type="protein sequence ID" value="AEH08924.1"/>
    <property type="molecule type" value="Genomic_DNA"/>
</dbReference>
<protein>
    <submittedName>
        <fullName evidence="1">Uncharacterized protein</fullName>
    </submittedName>
</protein>
<accession>F8B247</accession>
<name>F8B247_9ACTN</name>
<gene>
    <name evidence="1" type="ordered locus">FsymDg_1457</name>
</gene>
<evidence type="ECO:0000313" key="2">
    <source>
        <dbReference type="Proteomes" id="UP000001549"/>
    </source>
</evidence>
<dbReference type="AlphaFoldDB" id="F8B247"/>
<dbReference type="HOGENOM" id="CLU_3216610_0_0_11"/>
<dbReference type="KEGG" id="fsy:FsymDg_1457"/>
<reference evidence="1 2" key="1">
    <citation type="submission" date="2011-05" db="EMBL/GenBank/DDBJ databases">
        <title>Complete sequence of chromosome of Frankia symbiont of Datisca glomerata.</title>
        <authorList>
            <consortium name="US DOE Joint Genome Institute"/>
            <person name="Lucas S."/>
            <person name="Han J."/>
            <person name="Lapidus A."/>
            <person name="Cheng J.-F."/>
            <person name="Goodwin L."/>
            <person name="Pitluck S."/>
            <person name="Peters L."/>
            <person name="Mikhailova N."/>
            <person name="Chertkov O."/>
            <person name="Teshima H."/>
            <person name="Han C."/>
            <person name="Tapia R."/>
            <person name="Land M."/>
            <person name="Hauser L."/>
            <person name="Kyrpides N."/>
            <person name="Ivanova N."/>
            <person name="Pagani I."/>
            <person name="Berry A."/>
            <person name="Pawlowski K."/>
            <person name="Persson T."/>
            <person name="Vanden Heuvel B."/>
            <person name="Benson D."/>
            <person name="Woyke T."/>
        </authorList>
    </citation>
    <scope>NUCLEOTIDE SEQUENCE [LARGE SCALE GENOMIC DNA]</scope>
    <source>
        <strain evidence="2">4085684</strain>
    </source>
</reference>
<dbReference type="RefSeq" id="WP_013872888.1">
    <property type="nucleotide sequence ID" value="NC_015656.1"/>
</dbReference>